<dbReference type="Proteomes" id="UP001139559">
    <property type="component" value="Unassembled WGS sequence"/>
</dbReference>
<keyword evidence="1" id="KW-0812">Transmembrane</keyword>
<dbReference type="EMBL" id="JAJHVV010000004">
    <property type="protein sequence ID" value="MCK6263241.1"/>
    <property type="molecule type" value="Genomic_DNA"/>
</dbReference>
<sequence>MKIRKIRYLFQSGIAKFSLLRSFFTIYRIEVSANILLLSFLQFTSRYMRLAVMFIPIKIFLLLASDFLVPDLLSGLLDKRGYIVFLLSFTVFIYIVNIVQQIFFSRLEKKQDTLIEVYVNKGNDNLPKKLLFKNIKPTYKLISDLMTISCTLVLFYFISPYYAYTFLFSMVLYSMVIEYVAFTDNRYAFLDKLGVDPKQIVEISSSLLYLFLLVMLFFVYTYIPFPIHNAILLLFGSRIVVAAVKGYLISANKLLENDKRYNNLNGQ</sequence>
<feature type="transmembrane region" description="Helical" evidence="1">
    <location>
        <begin position="229"/>
        <end position="250"/>
    </location>
</feature>
<accession>A0A9X2BGU4</accession>
<organism evidence="2 3">
    <name type="scientific">Vibrio amylolyticus</name>
    <dbReference type="NCBI Taxonomy" id="2847292"/>
    <lineage>
        <taxon>Bacteria</taxon>
        <taxon>Pseudomonadati</taxon>
        <taxon>Pseudomonadota</taxon>
        <taxon>Gammaproteobacteria</taxon>
        <taxon>Vibrionales</taxon>
        <taxon>Vibrionaceae</taxon>
        <taxon>Vibrio</taxon>
    </lineage>
</organism>
<feature type="transmembrane region" description="Helical" evidence="1">
    <location>
        <begin position="138"/>
        <end position="158"/>
    </location>
</feature>
<keyword evidence="1" id="KW-0472">Membrane</keyword>
<feature type="transmembrane region" description="Helical" evidence="1">
    <location>
        <begin position="164"/>
        <end position="182"/>
    </location>
</feature>
<feature type="transmembrane region" description="Helical" evidence="1">
    <location>
        <begin position="50"/>
        <end position="69"/>
    </location>
</feature>
<dbReference type="AlphaFoldDB" id="A0A9X2BGU4"/>
<feature type="transmembrane region" description="Helical" evidence="1">
    <location>
        <begin position="81"/>
        <end position="104"/>
    </location>
</feature>
<keyword evidence="3" id="KW-1185">Reference proteome</keyword>
<evidence type="ECO:0000256" key="1">
    <source>
        <dbReference type="SAM" id="Phobius"/>
    </source>
</evidence>
<gene>
    <name evidence="2" type="ORF">KP803_08120</name>
</gene>
<evidence type="ECO:0000313" key="2">
    <source>
        <dbReference type="EMBL" id="MCK6263241.1"/>
    </source>
</evidence>
<dbReference type="RefSeq" id="WP_248008329.1">
    <property type="nucleotide sequence ID" value="NZ_JAJHVV010000004.1"/>
</dbReference>
<protein>
    <submittedName>
        <fullName evidence="2">Uncharacterized protein</fullName>
    </submittedName>
</protein>
<proteinExistence type="predicted"/>
<reference evidence="2" key="1">
    <citation type="submission" date="2021-11" db="EMBL/GenBank/DDBJ databases">
        <title>Vibrio ZSDE26 sp. nov. and Vibrio ZSDZ34 sp. nov., isolated from coastal seawater in Qingdao.</title>
        <authorList>
            <person name="Zhang P."/>
        </authorList>
    </citation>
    <scope>NUCLEOTIDE SEQUENCE</scope>
    <source>
        <strain evidence="2">ZSDE26</strain>
    </source>
</reference>
<evidence type="ECO:0000313" key="3">
    <source>
        <dbReference type="Proteomes" id="UP001139559"/>
    </source>
</evidence>
<keyword evidence="1" id="KW-1133">Transmembrane helix</keyword>
<comment type="caution">
    <text evidence="2">The sequence shown here is derived from an EMBL/GenBank/DDBJ whole genome shotgun (WGS) entry which is preliminary data.</text>
</comment>
<name>A0A9X2BGU4_9VIBR</name>
<feature type="transmembrane region" description="Helical" evidence="1">
    <location>
        <begin position="203"/>
        <end position="223"/>
    </location>
</feature>